<evidence type="ECO:0000256" key="1">
    <source>
        <dbReference type="SAM" id="MobiDB-lite"/>
    </source>
</evidence>
<feature type="compositionally biased region" description="Basic and acidic residues" evidence="1">
    <location>
        <begin position="86"/>
        <end position="110"/>
    </location>
</feature>
<gene>
    <name evidence="2" type="primary">jg27840</name>
    <name evidence="2" type="ORF">PAEG_LOCUS8075</name>
</gene>
<organism evidence="2 3">
    <name type="scientific">Pararge aegeria aegeria</name>
    <dbReference type="NCBI Taxonomy" id="348720"/>
    <lineage>
        <taxon>Eukaryota</taxon>
        <taxon>Metazoa</taxon>
        <taxon>Ecdysozoa</taxon>
        <taxon>Arthropoda</taxon>
        <taxon>Hexapoda</taxon>
        <taxon>Insecta</taxon>
        <taxon>Pterygota</taxon>
        <taxon>Neoptera</taxon>
        <taxon>Endopterygota</taxon>
        <taxon>Lepidoptera</taxon>
        <taxon>Glossata</taxon>
        <taxon>Ditrysia</taxon>
        <taxon>Papilionoidea</taxon>
        <taxon>Nymphalidae</taxon>
        <taxon>Satyrinae</taxon>
        <taxon>Satyrini</taxon>
        <taxon>Parargina</taxon>
        <taxon>Pararge</taxon>
    </lineage>
</organism>
<sequence>MDPATLLPLSKMAALEELIMQDCYKLAEFVAYASLTARYGFRVLKSLDLRGSPVGDSEVSALGWLPQLEKLWLSARRPKRTTPHAHYADDERSQHEPLHDWEITDSDDNKSTYSPDTSFGDIGLGMGNVMPPLAPIGQAPGSTDA</sequence>
<name>A0A8S4QZA7_9NEOP</name>
<feature type="region of interest" description="Disordered" evidence="1">
    <location>
        <begin position="82"/>
        <end position="117"/>
    </location>
</feature>
<dbReference type="Proteomes" id="UP000838756">
    <property type="component" value="Unassembled WGS sequence"/>
</dbReference>
<dbReference type="EMBL" id="CAKXAJ010023458">
    <property type="protein sequence ID" value="CAH2227830.1"/>
    <property type="molecule type" value="Genomic_DNA"/>
</dbReference>
<comment type="caution">
    <text evidence="2">The sequence shown here is derived from an EMBL/GenBank/DDBJ whole genome shotgun (WGS) entry which is preliminary data.</text>
</comment>
<dbReference type="AlphaFoldDB" id="A0A8S4QZA7"/>
<evidence type="ECO:0000313" key="2">
    <source>
        <dbReference type="EMBL" id="CAH2227830.1"/>
    </source>
</evidence>
<protein>
    <submittedName>
        <fullName evidence="2">Jg27840 protein</fullName>
    </submittedName>
</protein>
<evidence type="ECO:0000313" key="3">
    <source>
        <dbReference type="Proteomes" id="UP000838756"/>
    </source>
</evidence>
<dbReference type="SUPFAM" id="SSF52047">
    <property type="entry name" value="RNI-like"/>
    <property type="match status" value="1"/>
</dbReference>
<keyword evidence="3" id="KW-1185">Reference proteome</keyword>
<accession>A0A8S4QZA7</accession>
<feature type="non-terminal residue" evidence="2">
    <location>
        <position position="1"/>
    </location>
</feature>
<proteinExistence type="predicted"/>
<reference evidence="2" key="1">
    <citation type="submission" date="2022-03" db="EMBL/GenBank/DDBJ databases">
        <authorList>
            <person name="Lindestad O."/>
        </authorList>
    </citation>
    <scope>NUCLEOTIDE SEQUENCE</scope>
</reference>
<dbReference type="OrthoDB" id="9856535at2759"/>